<dbReference type="REBASE" id="27071">
    <property type="entry name" value="M.NdeGORF3670P"/>
</dbReference>
<organism evidence="11 12">
    <name type="scientific">Nitrospira defluvii</name>
    <dbReference type="NCBI Taxonomy" id="330214"/>
    <lineage>
        <taxon>Bacteria</taxon>
        <taxon>Pseudomonadati</taxon>
        <taxon>Nitrospirota</taxon>
        <taxon>Nitrospiria</taxon>
        <taxon>Nitrospirales</taxon>
        <taxon>Nitrospiraceae</taxon>
        <taxon>Nitrospira</taxon>
    </lineage>
</organism>
<dbReference type="EMBL" id="FP929003">
    <property type="protein sequence ID" value="CBK43348.1"/>
    <property type="molecule type" value="Genomic_DNA"/>
</dbReference>
<dbReference type="Proteomes" id="UP000001660">
    <property type="component" value="Chromosome"/>
</dbReference>
<evidence type="ECO:0000256" key="3">
    <source>
        <dbReference type="ARBA" id="ARBA00022603"/>
    </source>
</evidence>
<dbReference type="OrthoDB" id="9784823at2"/>
<evidence type="ECO:0000256" key="7">
    <source>
        <dbReference type="ARBA" id="ARBA00023125"/>
    </source>
</evidence>
<dbReference type="InterPro" id="IPR050953">
    <property type="entry name" value="N4_N6_ade-DNA_methylase"/>
</dbReference>
<gene>
    <name evidence="11" type="ORF">NIDE3670</name>
</gene>
<dbReference type="InterPro" id="IPR025931">
    <property type="entry name" value="TaqI_C"/>
</dbReference>
<comment type="similarity">
    <text evidence="1">Belongs to the N(4)/N(6)-methyltransferase family.</text>
</comment>
<dbReference type="GO" id="GO:0032259">
    <property type="term" value="P:methylation"/>
    <property type="evidence" value="ECO:0007669"/>
    <property type="project" value="UniProtKB-KW"/>
</dbReference>
<evidence type="ECO:0000256" key="6">
    <source>
        <dbReference type="ARBA" id="ARBA00022747"/>
    </source>
</evidence>
<dbReference type="EC" id="2.1.1.72" evidence="2"/>
<accession>D8P7K2</accession>
<dbReference type="KEGG" id="nde:NIDE3670"/>
<dbReference type="PANTHER" id="PTHR33841">
    <property type="entry name" value="DNA METHYLTRANSFERASE YEEA-RELATED"/>
    <property type="match status" value="1"/>
</dbReference>
<reference evidence="11 12" key="1">
    <citation type="journal article" date="2010" name="Proc. Natl. Acad. Sci. U.S.A.">
        <title>A Nitrospira metagenome illuminates the physiology and evolution of globally important nitrite-oxidizing bacteria.</title>
        <authorList>
            <person name="Lucker S."/>
            <person name="Wagner M."/>
            <person name="Maixner F."/>
            <person name="Pelletier E."/>
            <person name="Koch H."/>
            <person name="Vacherie B."/>
            <person name="Rattei T."/>
            <person name="Sinninghe Damste J."/>
            <person name="Spieck E."/>
            <person name="Le Paslier D."/>
            <person name="Daims H."/>
        </authorList>
    </citation>
    <scope>NUCLEOTIDE SEQUENCE [LARGE SCALE GENOMIC DNA]</scope>
</reference>
<evidence type="ECO:0000256" key="1">
    <source>
        <dbReference type="ARBA" id="ARBA00006594"/>
    </source>
</evidence>
<evidence type="ECO:0000256" key="4">
    <source>
        <dbReference type="ARBA" id="ARBA00022679"/>
    </source>
</evidence>
<dbReference type="eggNOG" id="COG0827">
    <property type="taxonomic scope" value="Bacteria"/>
</dbReference>
<dbReference type="GO" id="GO:0003677">
    <property type="term" value="F:DNA binding"/>
    <property type="evidence" value="ECO:0007669"/>
    <property type="project" value="UniProtKB-KW"/>
</dbReference>
<dbReference type="SUPFAM" id="SSF53335">
    <property type="entry name" value="S-adenosyl-L-methionine-dependent methyltransferases"/>
    <property type="match status" value="1"/>
</dbReference>
<dbReference type="PANTHER" id="PTHR33841:SF5">
    <property type="entry name" value="DNA METHYLASE (MODIFICATION METHYLASE) (METHYLTRANSFERASE)-RELATED"/>
    <property type="match status" value="1"/>
</dbReference>
<dbReference type="PROSITE" id="PS00092">
    <property type="entry name" value="N6_MTASE"/>
    <property type="match status" value="1"/>
</dbReference>
<name>D8P7K2_9BACT</name>
<dbReference type="HOGENOM" id="CLU_034179_0_0_0"/>
<dbReference type="InterPro" id="IPR029063">
    <property type="entry name" value="SAM-dependent_MTases_sf"/>
</dbReference>
<keyword evidence="5" id="KW-0949">S-adenosyl-L-methionine</keyword>
<dbReference type="Pfam" id="PF07669">
    <property type="entry name" value="Eco57I"/>
    <property type="match status" value="1"/>
</dbReference>
<keyword evidence="12" id="KW-1185">Reference proteome</keyword>
<evidence type="ECO:0000259" key="9">
    <source>
        <dbReference type="Pfam" id="PF07669"/>
    </source>
</evidence>
<feature type="domain" description="Type II methyltransferase M.TaqI-like" evidence="9">
    <location>
        <begin position="150"/>
        <end position="247"/>
    </location>
</feature>
<dbReference type="AlphaFoldDB" id="D8P7K2"/>
<dbReference type="InterPro" id="IPR011639">
    <property type="entry name" value="MethylTrfase_TaqI-like_dom"/>
</dbReference>
<dbReference type="GO" id="GO:0009007">
    <property type="term" value="F:site-specific DNA-methyltransferase (adenine-specific) activity"/>
    <property type="evidence" value="ECO:0007669"/>
    <property type="project" value="UniProtKB-EC"/>
</dbReference>
<evidence type="ECO:0000256" key="2">
    <source>
        <dbReference type="ARBA" id="ARBA00011900"/>
    </source>
</evidence>
<evidence type="ECO:0000313" key="12">
    <source>
        <dbReference type="Proteomes" id="UP000001660"/>
    </source>
</evidence>
<protein>
    <recommendedName>
        <fullName evidence="2">site-specific DNA-methyltransferase (adenine-specific)</fullName>
        <ecNumber evidence="2">2.1.1.72</ecNumber>
    </recommendedName>
</protein>
<sequence>MADNQTISATVTRGIQLQLIPPLKRPCSVPAIEPKGVVYTKRWVVELLLDLSGYCSDKNLVDTLAIEPATGDGAFLGPMIERLIESCGNLGRSLAECEHSLLAYELDEKSAARARAVAQNILTNRGVKRPLAKRLAEAWVLNRDYLLDADGTQADFIIGNPPYIRLEDIPEESASIYRDAYPTMRGRADLYVAFFEAALRQLKRSGLCAFICADRWMRNQYGAELRRLISSAYNVEMLLSMHHANAFDDEVDAYPAITIIRHNRQQSTIVARADQEAENIQPKLLATMLQTNNPNILPHGIHRAVVNTWFKGAAPWPCHSPEQLALLRKLEDQFPPLELNAKVGIGVATGSDRVFITTDAELVEPSRLLKLALAKDLSDGTVRWSGHYLVNPWNHDGLVDLKAYPKLQAYYERHAAALKKRHTAEKSTSKWYKTIDRVNHALTSAHKLYIPDIKNTLEPVLDQGNTYPHHNLYFIQSDEWDLEVLGGLLMSKVGQFFIESYGIRMRGGYLRFQAQYLRRIRVPLPTTLSARQSHELRDAFRHRDKHRATQVTLAVYGINFPTLEAALEH</sequence>
<dbReference type="GO" id="GO:0009307">
    <property type="term" value="P:DNA restriction-modification system"/>
    <property type="evidence" value="ECO:0007669"/>
    <property type="project" value="UniProtKB-KW"/>
</dbReference>
<keyword evidence="7" id="KW-0238">DNA-binding</keyword>
<dbReference type="STRING" id="330214.NIDE3670"/>
<feature type="domain" description="TaqI-like C-terminal specificity" evidence="10">
    <location>
        <begin position="419"/>
        <end position="520"/>
    </location>
</feature>
<dbReference type="Gene3D" id="3.40.50.150">
    <property type="entry name" value="Vaccinia Virus protein VP39"/>
    <property type="match status" value="1"/>
</dbReference>
<evidence type="ECO:0000259" key="10">
    <source>
        <dbReference type="Pfam" id="PF12950"/>
    </source>
</evidence>
<evidence type="ECO:0000313" key="11">
    <source>
        <dbReference type="EMBL" id="CBK43348.1"/>
    </source>
</evidence>
<dbReference type="Pfam" id="PF12950">
    <property type="entry name" value="TaqI_C"/>
    <property type="match status" value="1"/>
</dbReference>
<evidence type="ECO:0000256" key="8">
    <source>
        <dbReference type="ARBA" id="ARBA00047942"/>
    </source>
</evidence>
<keyword evidence="6" id="KW-0680">Restriction system</keyword>
<keyword evidence="3 11" id="KW-0489">Methyltransferase</keyword>
<dbReference type="InterPro" id="IPR002052">
    <property type="entry name" value="DNA_methylase_N6_adenine_CS"/>
</dbReference>
<evidence type="ECO:0000256" key="5">
    <source>
        <dbReference type="ARBA" id="ARBA00022691"/>
    </source>
</evidence>
<comment type="catalytic activity">
    <reaction evidence="8">
        <text>a 2'-deoxyadenosine in DNA + S-adenosyl-L-methionine = an N(6)-methyl-2'-deoxyadenosine in DNA + S-adenosyl-L-homocysteine + H(+)</text>
        <dbReference type="Rhea" id="RHEA:15197"/>
        <dbReference type="Rhea" id="RHEA-COMP:12418"/>
        <dbReference type="Rhea" id="RHEA-COMP:12419"/>
        <dbReference type="ChEBI" id="CHEBI:15378"/>
        <dbReference type="ChEBI" id="CHEBI:57856"/>
        <dbReference type="ChEBI" id="CHEBI:59789"/>
        <dbReference type="ChEBI" id="CHEBI:90615"/>
        <dbReference type="ChEBI" id="CHEBI:90616"/>
        <dbReference type="EC" id="2.1.1.72"/>
    </reaction>
</comment>
<proteinExistence type="inferred from homology"/>
<keyword evidence="4 11" id="KW-0808">Transferase</keyword>
<dbReference type="PRINTS" id="PR00507">
    <property type="entry name" value="N12N6MTFRASE"/>
</dbReference>